<dbReference type="HAMAP" id="MF_00208">
    <property type="entry name" value="MurE"/>
    <property type="match status" value="1"/>
</dbReference>
<feature type="binding site" evidence="12">
    <location>
        <position position="181"/>
    </location>
    <ligand>
        <name>UDP-N-acetyl-alpha-D-muramoyl-L-alanyl-D-glutamate</name>
        <dbReference type="ChEBI" id="CHEBI:83900"/>
    </ligand>
</feature>
<dbReference type="Pfam" id="PF01225">
    <property type="entry name" value="Mur_ligase"/>
    <property type="match status" value="1"/>
</dbReference>
<organism evidence="17 18">
    <name type="scientific">Lysinibacillus halotolerans</name>
    <dbReference type="NCBI Taxonomy" id="1368476"/>
    <lineage>
        <taxon>Bacteria</taxon>
        <taxon>Bacillati</taxon>
        <taxon>Bacillota</taxon>
        <taxon>Bacilli</taxon>
        <taxon>Bacillales</taxon>
        <taxon>Bacillaceae</taxon>
        <taxon>Lysinibacillus</taxon>
    </lineage>
</organism>
<dbReference type="Gene3D" id="3.40.1390.10">
    <property type="entry name" value="MurE/MurF, N-terminal domain"/>
    <property type="match status" value="1"/>
</dbReference>
<name>A0A3M8HDP0_9BACI</name>
<dbReference type="Gene3D" id="3.40.1190.10">
    <property type="entry name" value="Mur-like, catalytic domain"/>
    <property type="match status" value="1"/>
</dbReference>
<evidence type="ECO:0000256" key="13">
    <source>
        <dbReference type="RuleBase" id="RU004135"/>
    </source>
</evidence>
<evidence type="ECO:0000313" key="18">
    <source>
        <dbReference type="Proteomes" id="UP000279909"/>
    </source>
</evidence>
<keyword evidence="18" id="KW-1185">Reference proteome</keyword>
<feature type="binding site" evidence="12">
    <location>
        <position position="175"/>
    </location>
    <ligand>
        <name>UDP-N-acetyl-alpha-D-muramoyl-L-alanyl-D-glutamate</name>
        <dbReference type="ChEBI" id="CHEBI:83900"/>
    </ligand>
</feature>
<dbReference type="EC" id="6.3.2.-" evidence="12"/>
<keyword evidence="3 12" id="KW-0963">Cytoplasm</keyword>
<evidence type="ECO:0000256" key="12">
    <source>
        <dbReference type="HAMAP-Rule" id="MF_00208"/>
    </source>
</evidence>
<evidence type="ECO:0000256" key="5">
    <source>
        <dbReference type="ARBA" id="ARBA00022618"/>
    </source>
</evidence>
<feature type="domain" description="Mur ligase N-terminal catalytic" evidence="14">
    <location>
        <begin position="23"/>
        <end position="95"/>
    </location>
</feature>
<dbReference type="GO" id="GO:0000287">
    <property type="term" value="F:magnesium ion binding"/>
    <property type="evidence" value="ECO:0007669"/>
    <property type="project" value="UniProtKB-UniRule"/>
</dbReference>
<dbReference type="InterPro" id="IPR000713">
    <property type="entry name" value="Mur_ligase_N"/>
</dbReference>
<comment type="PTM">
    <text evidence="12">Carboxylation is probably crucial for Mg(2+) binding and, consequently, for the gamma-phosphate positioning of ATP.</text>
</comment>
<dbReference type="GO" id="GO:0008360">
    <property type="term" value="P:regulation of cell shape"/>
    <property type="evidence" value="ECO:0007669"/>
    <property type="project" value="UniProtKB-KW"/>
</dbReference>
<dbReference type="NCBIfam" id="NF001126">
    <property type="entry name" value="PRK00139.1-4"/>
    <property type="match status" value="1"/>
</dbReference>
<evidence type="ECO:0000259" key="15">
    <source>
        <dbReference type="Pfam" id="PF02875"/>
    </source>
</evidence>
<feature type="modified residue" description="N6-carboxylysine" evidence="12">
    <location>
        <position position="215"/>
    </location>
</feature>
<dbReference type="Proteomes" id="UP000279909">
    <property type="component" value="Unassembled WGS sequence"/>
</dbReference>
<evidence type="ECO:0000313" key="17">
    <source>
        <dbReference type="EMBL" id="RND00375.1"/>
    </source>
</evidence>
<feature type="binding site" evidence="12">
    <location>
        <begin position="109"/>
        <end position="115"/>
    </location>
    <ligand>
        <name>ATP</name>
        <dbReference type="ChEBI" id="CHEBI:30616"/>
    </ligand>
</feature>
<accession>A0A3M8HDP0</accession>
<sequence>MKLKHLINALEVDIKPDIADFPIKGVADNSGDVSKDYLFVAISGFTSNGHDYIDDAVKRGASVIVGEKDFHSLPVPYIKVANSRKALGIIASQFYQDPSKNKIMIGITGTNGKTTTSFMIKHILESNGYTCSLFGTIQNMINGEVLDSRNTTPGSLVLQRLLSESNDEIVIMEVSSHGLSQFRTEGITFDICLFTNLDHEHLDYHESMEDYFQTKLMLFDYLRENGHAIVNTDNDWGKKLVGKLKEKKILVHTLGQSESNQFQILDLNIKSATLVHVAEEKEIIEISSPMIGVHNMYNTIMAYITAKLLGIKKEFIIQAIQQFKGVKGRFEIISLHNRATVIVDYAHTADAIYHCLTTAKKYGAKRIIHIFGFRGDRDESKREGIIKVSTELSDQFILTVDDLNTVPLNEMMDILNQLNNDYGNNKGIVLPDRTEAIKWAIENSEQGDWIIITGKGHEQYKQSFRIPTHSDKETVLYIENREKRSSM</sequence>
<dbReference type="InterPro" id="IPR036565">
    <property type="entry name" value="Mur-like_cat_sf"/>
</dbReference>
<protein>
    <recommendedName>
        <fullName evidence="12">UDP-N-acetylmuramyl-tripeptide synthetase</fullName>
        <ecNumber evidence="12">6.3.2.-</ecNumber>
    </recommendedName>
    <alternativeName>
        <fullName evidence="12">UDP-MurNAc-tripeptide synthetase</fullName>
    </alternativeName>
</protein>
<feature type="binding site" evidence="12">
    <location>
        <position position="30"/>
    </location>
    <ligand>
        <name>UDP-N-acetyl-alpha-D-muramoyl-L-alanyl-D-glutamate</name>
        <dbReference type="ChEBI" id="CHEBI:83900"/>
    </ligand>
</feature>
<feature type="binding site" evidence="12">
    <location>
        <position position="150"/>
    </location>
    <ligand>
        <name>UDP-N-acetyl-alpha-D-muramoyl-L-alanyl-D-glutamate</name>
        <dbReference type="ChEBI" id="CHEBI:83900"/>
    </ligand>
</feature>
<evidence type="ECO:0000256" key="6">
    <source>
        <dbReference type="ARBA" id="ARBA00022741"/>
    </source>
</evidence>
<comment type="function">
    <text evidence="12">Catalyzes the addition of an amino acid to the nucleotide precursor UDP-N-acetylmuramoyl-L-alanyl-D-glutamate (UMAG) in the biosynthesis of bacterial cell-wall peptidoglycan.</text>
</comment>
<keyword evidence="4 12" id="KW-0436">Ligase</keyword>
<dbReference type="InterPro" id="IPR018109">
    <property type="entry name" value="Folylpolyglutamate_synth_CS"/>
</dbReference>
<dbReference type="PANTHER" id="PTHR23135">
    <property type="entry name" value="MUR LIGASE FAMILY MEMBER"/>
    <property type="match status" value="1"/>
</dbReference>
<evidence type="ECO:0000259" key="14">
    <source>
        <dbReference type="Pfam" id="PF01225"/>
    </source>
</evidence>
<dbReference type="OrthoDB" id="9800958at2"/>
<dbReference type="InterPro" id="IPR036615">
    <property type="entry name" value="Mur_ligase_C_dom_sf"/>
</dbReference>
<comment type="caution">
    <text evidence="12">Lacks conserved residue(s) required for the propagation of feature annotation.</text>
</comment>
<comment type="caution">
    <text evidence="17">The sequence shown here is derived from an EMBL/GenBank/DDBJ whole genome shotgun (WGS) entry which is preliminary data.</text>
</comment>
<feature type="binding site" evidence="12">
    <location>
        <begin position="151"/>
        <end position="152"/>
    </location>
    <ligand>
        <name>UDP-N-acetyl-alpha-D-muramoyl-L-alanyl-D-glutamate</name>
        <dbReference type="ChEBI" id="CHEBI:83900"/>
    </ligand>
</feature>
<feature type="domain" description="Mur ligase central" evidence="16">
    <location>
        <begin position="107"/>
        <end position="305"/>
    </location>
</feature>
<keyword evidence="11 12" id="KW-0961">Cell wall biogenesis/degradation</keyword>
<dbReference type="SUPFAM" id="SSF53244">
    <property type="entry name" value="MurD-like peptide ligases, peptide-binding domain"/>
    <property type="match status" value="1"/>
</dbReference>
<evidence type="ECO:0000256" key="11">
    <source>
        <dbReference type="ARBA" id="ARBA00023316"/>
    </source>
</evidence>
<dbReference type="Gene3D" id="3.90.190.20">
    <property type="entry name" value="Mur ligase, C-terminal domain"/>
    <property type="match status" value="1"/>
</dbReference>
<evidence type="ECO:0000256" key="10">
    <source>
        <dbReference type="ARBA" id="ARBA00023306"/>
    </source>
</evidence>
<dbReference type="PANTHER" id="PTHR23135:SF4">
    <property type="entry name" value="UDP-N-ACETYLMURAMOYL-L-ALANYL-D-GLUTAMATE--2,6-DIAMINOPIMELATE LIGASE MURE HOMOLOG, CHLOROPLASTIC"/>
    <property type="match status" value="1"/>
</dbReference>
<dbReference type="SUPFAM" id="SSF63418">
    <property type="entry name" value="MurE/MurF N-terminal domain"/>
    <property type="match status" value="1"/>
</dbReference>
<dbReference type="InterPro" id="IPR035911">
    <property type="entry name" value="MurE/MurF_N"/>
</dbReference>
<keyword evidence="10 12" id="KW-0131">Cell cycle</keyword>
<dbReference type="GO" id="GO:0004326">
    <property type="term" value="F:tetrahydrofolylpolyglutamate synthase activity"/>
    <property type="evidence" value="ECO:0007669"/>
    <property type="project" value="InterPro"/>
</dbReference>
<dbReference type="GO" id="GO:0071555">
    <property type="term" value="P:cell wall organization"/>
    <property type="evidence" value="ECO:0007669"/>
    <property type="project" value="UniProtKB-KW"/>
</dbReference>
<keyword evidence="8 12" id="KW-0133">Cell shape</keyword>
<evidence type="ECO:0000256" key="9">
    <source>
        <dbReference type="ARBA" id="ARBA00022984"/>
    </source>
</evidence>
<comment type="pathway">
    <text evidence="1 12 13">Cell wall biogenesis; peptidoglycan biosynthesis.</text>
</comment>
<dbReference type="GO" id="GO:0051301">
    <property type="term" value="P:cell division"/>
    <property type="evidence" value="ECO:0007669"/>
    <property type="project" value="UniProtKB-KW"/>
</dbReference>
<dbReference type="PROSITE" id="PS01011">
    <property type="entry name" value="FOLYLPOLYGLU_SYNT_1"/>
    <property type="match status" value="1"/>
</dbReference>
<comment type="similarity">
    <text evidence="2 12">Belongs to the MurCDEF family. MurE subfamily.</text>
</comment>
<dbReference type="InterPro" id="IPR005761">
    <property type="entry name" value="UDP-N-AcMur-Glu-dNH2Pim_ligase"/>
</dbReference>
<dbReference type="RefSeq" id="WP_122971209.1">
    <property type="nucleotide sequence ID" value="NZ_RHLQ01000008.1"/>
</dbReference>
<dbReference type="GO" id="GO:0005737">
    <property type="term" value="C:cytoplasm"/>
    <property type="evidence" value="ECO:0007669"/>
    <property type="project" value="UniProtKB-SubCell"/>
</dbReference>
<dbReference type="EMBL" id="RHLQ01000008">
    <property type="protein sequence ID" value="RND00375.1"/>
    <property type="molecule type" value="Genomic_DNA"/>
</dbReference>
<keyword evidence="9 12" id="KW-0573">Peptidoglycan synthesis</keyword>
<dbReference type="NCBIfam" id="TIGR01085">
    <property type="entry name" value="murE"/>
    <property type="match status" value="1"/>
</dbReference>
<keyword evidence="12" id="KW-0460">Magnesium</keyword>
<evidence type="ECO:0000256" key="8">
    <source>
        <dbReference type="ARBA" id="ARBA00022960"/>
    </source>
</evidence>
<dbReference type="InterPro" id="IPR004101">
    <property type="entry name" value="Mur_ligase_C"/>
</dbReference>
<feature type="binding site" evidence="12">
    <location>
        <position position="183"/>
    </location>
    <ligand>
        <name>UDP-N-acetyl-alpha-D-muramoyl-L-alanyl-D-glutamate</name>
        <dbReference type="ChEBI" id="CHEBI:83900"/>
    </ligand>
</feature>
<reference evidence="17 18" key="1">
    <citation type="journal article" date="2014" name="Int. J. Syst. Evol. Microbiol.">
        <title>Lysinibacillus halotolerans sp. nov., isolated from saline-alkaline soil.</title>
        <authorList>
            <person name="Kong D."/>
            <person name="Wang Y."/>
            <person name="Zhao B."/>
            <person name="Li Y."/>
            <person name="Song J."/>
            <person name="Zhai Y."/>
            <person name="Zhang C."/>
            <person name="Wang H."/>
            <person name="Chen X."/>
            <person name="Zhao B."/>
            <person name="Ruan Z."/>
        </authorList>
    </citation>
    <scope>NUCLEOTIDE SEQUENCE [LARGE SCALE GENOMIC DNA]</scope>
    <source>
        <strain evidence="17 18">MCCC 1A12703</strain>
    </source>
</reference>
<gene>
    <name evidence="12" type="primary">murE</name>
    <name evidence="17" type="ORF">EC501_05050</name>
</gene>
<evidence type="ECO:0000256" key="4">
    <source>
        <dbReference type="ARBA" id="ARBA00022598"/>
    </source>
</evidence>
<dbReference type="UniPathway" id="UPA00219"/>
<comment type="cofactor">
    <cofactor evidence="12">
        <name>Mg(2+)</name>
        <dbReference type="ChEBI" id="CHEBI:18420"/>
    </cofactor>
</comment>
<dbReference type="GO" id="GO:0005524">
    <property type="term" value="F:ATP binding"/>
    <property type="evidence" value="ECO:0007669"/>
    <property type="project" value="UniProtKB-UniRule"/>
</dbReference>
<evidence type="ECO:0000256" key="1">
    <source>
        <dbReference type="ARBA" id="ARBA00004752"/>
    </source>
</evidence>
<evidence type="ECO:0000256" key="7">
    <source>
        <dbReference type="ARBA" id="ARBA00022840"/>
    </source>
</evidence>
<evidence type="ECO:0000259" key="16">
    <source>
        <dbReference type="Pfam" id="PF08245"/>
    </source>
</evidence>
<evidence type="ECO:0000256" key="2">
    <source>
        <dbReference type="ARBA" id="ARBA00005898"/>
    </source>
</evidence>
<keyword evidence="7 12" id="KW-0067">ATP-binding</keyword>
<evidence type="ECO:0000256" key="3">
    <source>
        <dbReference type="ARBA" id="ARBA00022490"/>
    </source>
</evidence>
<dbReference type="SUPFAM" id="SSF53623">
    <property type="entry name" value="MurD-like peptide ligases, catalytic domain"/>
    <property type="match status" value="1"/>
</dbReference>
<keyword evidence="5 12" id="KW-0132">Cell division</keyword>
<feature type="domain" description="Mur ligase C-terminal" evidence="15">
    <location>
        <begin position="328"/>
        <end position="456"/>
    </location>
</feature>
<dbReference type="Pfam" id="PF02875">
    <property type="entry name" value="Mur_ligase_C"/>
    <property type="match status" value="1"/>
</dbReference>
<dbReference type="InterPro" id="IPR013221">
    <property type="entry name" value="Mur_ligase_cen"/>
</dbReference>
<proteinExistence type="inferred from homology"/>
<dbReference type="GO" id="GO:0009252">
    <property type="term" value="P:peptidoglycan biosynthetic process"/>
    <property type="evidence" value="ECO:0007669"/>
    <property type="project" value="UniProtKB-UniRule"/>
</dbReference>
<dbReference type="Pfam" id="PF08245">
    <property type="entry name" value="Mur_ligase_M"/>
    <property type="match status" value="1"/>
</dbReference>
<comment type="subcellular location">
    <subcellularLocation>
        <location evidence="12 13">Cytoplasm</location>
    </subcellularLocation>
</comment>
<dbReference type="AlphaFoldDB" id="A0A3M8HDP0"/>
<keyword evidence="6 12" id="KW-0547">Nucleotide-binding</keyword>